<dbReference type="Gene3D" id="3.30.360.10">
    <property type="entry name" value="Dihydrodipicolinate Reductase, domain 2"/>
    <property type="match status" value="1"/>
</dbReference>
<evidence type="ECO:0000256" key="1">
    <source>
        <dbReference type="ARBA" id="ARBA00007406"/>
    </source>
</evidence>
<dbReference type="RefSeq" id="WP_024049122.1">
    <property type="nucleotide sequence ID" value="NZ_CABWNB010000005.1"/>
</dbReference>
<dbReference type="InterPro" id="IPR020831">
    <property type="entry name" value="GlycerAld/Erythrose_P_DH"/>
</dbReference>
<dbReference type="GO" id="GO:0016620">
    <property type="term" value="F:oxidoreductase activity, acting on the aldehyde or oxo group of donors, NAD or NADP as acceptor"/>
    <property type="evidence" value="ECO:0007669"/>
    <property type="project" value="InterPro"/>
</dbReference>
<dbReference type="OrthoDB" id="9803304at2"/>
<evidence type="ECO:0000313" key="10">
    <source>
        <dbReference type="EMBL" id="MBB6478295.1"/>
    </source>
</evidence>
<comment type="similarity">
    <text evidence="1 7">Belongs to the glyceraldehyde-3-phosphate dehydrogenase family.</text>
</comment>
<dbReference type="InterPro" id="IPR006424">
    <property type="entry name" value="Glyceraldehyde-3-P_DH_1"/>
</dbReference>
<sequence>MSTKVGINGFGRIGRNVFRVAMNNPEVEIVAINDPGNIEALAHLLQYDSVHGELDAKIEIKGSALVIDGKEIEVTQELDPAKIPWGKNGAEVVIESTGRFTNAEDAKKHLHETVKKVVISAPAKNEDITIVMGVNQDKYDAAKHHVISNASCTTNCLAPFTKVLHDTFGIKKGLMTTVHAYTNDQRLLDLPHKDMRRARAAAQNIIPTSTGAAKAIALVIPELKGKLNGFAMRVPVPNVSITDLTCEVEKDTTVEEVNAALKKAAEGELKGILGYSEKPLVSSDYNGCPNSSTVDSLLTSVIDGNMVKVVSWYDNEWGYSNRLVDLVSYIGKQGL</sequence>
<dbReference type="NCBIfam" id="TIGR01534">
    <property type="entry name" value="GAPDH-I"/>
    <property type="match status" value="1"/>
</dbReference>
<dbReference type="SUPFAM" id="SSF55347">
    <property type="entry name" value="Glyceraldehyde-3-phosphate dehydrogenase-like, C-terminal domain"/>
    <property type="match status" value="1"/>
</dbReference>
<feature type="active site" description="Nucleophile" evidence="3">
    <location>
        <position position="152"/>
    </location>
</feature>
<dbReference type="FunFam" id="3.40.50.720:FF:000001">
    <property type="entry name" value="Glyceraldehyde-3-phosphate dehydrogenase"/>
    <property type="match status" value="1"/>
</dbReference>
<evidence type="ECO:0000256" key="3">
    <source>
        <dbReference type="PIRSR" id="PIRSR000149-1"/>
    </source>
</evidence>
<dbReference type="InterPro" id="IPR036291">
    <property type="entry name" value="NAD(P)-bd_dom_sf"/>
</dbReference>
<proteinExistence type="inferred from homology"/>
<feature type="binding site" evidence="4">
    <location>
        <position position="233"/>
    </location>
    <ligand>
        <name>D-glyceraldehyde 3-phosphate</name>
        <dbReference type="ChEBI" id="CHEBI:59776"/>
    </ligand>
</feature>
<evidence type="ECO:0000313" key="11">
    <source>
        <dbReference type="Proteomes" id="UP000591941"/>
    </source>
</evidence>
<name>A0A841R330_9FIRM</name>
<evidence type="ECO:0000256" key="7">
    <source>
        <dbReference type="RuleBase" id="RU000397"/>
    </source>
</evidence>
<dbReference type="PRINTS" id="PR00078">
    <property type="entry name" value="G3PDHDRGNASE"/>
</dbReference>
<dbReference type="PANTHER" id="PTHR43148">
    <property type="entry name" value="GLYCERALDEHYDE-3-PHOSPHATE DEHYDROGENASE 2"/>
    <property type="match status" value="1"/>
</dbReference>
<keyword evidence="5" id="KW-0547">Nucleotide-binding</keyword>
<dbReference type="Proteomes" id="UP000591941">
    <property type="component" value="Unassembled WGS sequence"/>
</dbReference>
<reference evidence="10 11" key="1">
    <citation type="submission" date="2020-08" db="EMBL/GenBank/DDBJ databases">
        <title>Genomic Encyclopedia of Type Strains, Phase IV (KMG-IV): sequencing the most valuable type-strain genomes for metagenomic binning, comparative biology and taxonomic classification.</title>
        <authorList>
            <person name="Goeker M."/>
        </authorList>
    </citation>
    <scope>NUCLEOTIDE SEQUENCE [LARGE SCALE GENOMIC DNA]</scope>
    <source>
        <strain evidence="10 11">DSM 21255</strain>
    </source>
</reference>
<evidence type="ECO:0000256" key="5">
    <source>
        <dbReference type="PIRSR" id="PIRSR000149-3"/>
    </source>
</evidence>
<dbReference type="GeneID" id="93486619"/>
<dbReference type="AlphaFoldDB" id="A0A841R330"/>
<evidence type="ECO:0000256" key="6">
    <source>
        <dbReference type="PIRSR" id="PIRSR000149-4"/>
    </source>
</evidence>
<protein>
    <recommendedName>
        <fullName evidence="8">Glyceraldehyde-3-phosphate dehydrogenase</fullName>
        <ecNumber evidence="8">1.2.1.-</ecNumber>
    </recommendedName>
</protein>
<dbReference type="FunFam" id="3.30.360.10:FF:000002">
    <property type="entry name" value="Glyceraldehyde-3-phosphate dehydrogenase"/>
    <property type="match status" value="1"/>
</dbReference>
<dbReference type="PIRSF" id="PIRSF000149">
    <property type="entry name" value="GAP_DH"/>
    <property type="match status" value="1"/>
</dbReference>
<keyword evidence="5" id="KW-0520">NAD</keyword>
<feature type="site" description="Activates thiol group during catalysis" evidence="6">
    <location>
        <position position="179"/>
    </location>
</feature>
<dbReference type="PROSITE" id="PS00071">
    <property type="entry name" value="GAPDH"/>
    <property type="match status" value="1"/>
</dbReference>
<evidence type="ECO:0000256" key="4">
    <source>
        <dbReference type="PIRSR" id="PIRSR000149-2"/>
    </source>
</evidence>
<evidence type="ECO:0000259" key="9">
    <source>
        <dbReference type="SMART" id="SM00846"/>
    </source>
</evidence>
<feature type="binding site" evidence="5">
    <location>
        <position position="120"/>
    </location>
    <ligand>
        <name>NAD(+)</name>
        <dbReference type="ChEBI" id="CHEBI:57540"/>
    </ligand>
</feature>
<accession>A0A841R330</accession>
<feature type="binding site" evidence="4">
    <location>
        <begin position="210"/>
        <end position="211"/>
    </location>
    <ligand>
        <name>D-glyceraldehyde 3-phosphate</name>
        <dbReference type="ChEBI" id="CHEBI:59776"/>
    </ligand>
</feature>
<feature type="binding site" evidence="4">
    <location>
        <position position="182"/>
    </location>
    <ligand>
        <name>D-glyceraldehyde 3-phosphate</name>
        <dbReference type="ChEBI" id="CHEBI:59776"/>
    </ligand>
</feature>
<dbReference type="InterPro" id="IPR020828">
    <property type="entry name" value="GlycerAld_3-P_DH_NAD(P)-bd"/>
</dbReference>
<dbReference type="SMART" id="SM00846">
    <property type="entry name" value="Gp_dh_N"/>
    <property type="match status" value="1"/>
</dbReference>
<dbReference type="CDD" id="cd18126">
    <property type="entry name" value="GAPDH_I_C"/>
    <property type="match status" value="1"/>
</dbReference>
<dbReference type="GO" id="GO:0006006">
    <property type="term" value="P:glucose metabolic process"/>
    <property type="evidence" value="ECO:0007669"/>
    <property type="project" value="InterPro"/>
</dbReference>
<dbReference type="EMBL" id="JACHHI010000007">
    <property type="protein sequence ID" value="MBB6478295.1"/>
    <property type="molecule type" value="Genomic_DNA"/>
</dbReference>
<dbReference type="SUPFAM" id="SSF51735">
    <property type="entry name" value="NAD(P)-binding Rossmann-fold domains"/>
    <property type="match status" value="1"/>
</dbReference>
<comment type="caution">
    <text evidence="10">The sequence shown here is derived from an EMBL/GenBank/DDBJ whole genome shotgun (WGS) entry which is preliminary data.</text>
</comment>
<dbReference type="CDD" id="cd05214">
    <property type="entry name" value="GAPDH_I_N"/>
    <property type="match status" value="1"/>
</dbReference>
<dbReference type="EC" id="1.2.1.-" evidence="8"/>
<evidence type="ECO:0000256" key="2">
    <source>
        <dbReference type="ARBA" id="ARBA00023002"/>
    </source>
</evidence>
<dbReference type="GO" id="GO:0051287">
    <property type="term" value="F:NAD binding"/>
    <property type="evidence" value="ECO:0007669"/>
    <property type="project" value="InterPro"/>
</dbReference>
<evidence type="ECO:0000256" key="8">
    <source>
        <dbReference type="RuleBase" id="RU361160"/>
    </source>
</evidence>
<dbReference type="InterPro" id="IPR020830">
    <property type="entry name" value="GlycerAld_3-P_DH_AS"/>
</dbReference>
<dbReference type="InterPro" id="IPR020829">
    <property type="entry name" value="GlycerAld_3-P_DH_cat"/>
</dbReference>
<dbReference type="Pfam" id="PF02800">
    <property type="entry name" value="Gp_dh_C"/>
    <property type="match status" value="1"/>
</dbReference>
<gene>
    <name evidence="10" type="ORF">HNR45_001366</name>
</gene>
<feature type="binding site" evidence="5">
    <location>
        <begin position="12"/>
        <end position="13"/>
    </location>
    <ligand>
        <name>NAD(+)</name>
        <dbReference type="ChEBI" id="CHEBI:57540"/>
    </ligand>
</feature>
<dbReference type="Gene3D" id="3.40.50.720">
    <property type="entry name" value="NAD(P)-binding Rossmann-like Domain"/>
    <property type="match status" value="1"/>
</dbReference>
<feature type="binding site" evidence="4">
    <location>
        <begin position="151"/>
        <end position="153"/>
    </location>
    <ligand>
        <name>D-glyceraldehyde 3-phosphate</name>
        <dbReference type="ChEBI" id="CHEBI:59776"/>
    </ligand>
</feature>
<keyword evidence="2 8" id="KW-0560">Oxidoreductase</keyword>
<organism evidence="10 11">
    <name type="scientific">Negativicoccus succinicivorans</name>
    <dbReference type="NCBI Taxonomy" id="620903"/>
    <lineage>
        <taxon>Bacteria</taxon>
        <taxon>Bacillati</taxon>
        <taxon>Bacillota</taxon>
        <taxon>Negativicutes</taxon>
        <taxon>Veillonellales</taxon>
        <taxon>Veillonellaceae</taxon>
        <taxon>Negativicoccus</taxon>
    </lineage>
</organism>
<keyword evidence="11" id="KW-1185">Reference proteome</keyword>
<dbReference type="Pfam" id="PF00044">
    <property type="entry name" value="Gp_dh_N"/>
    <property type="match status" value="1"/>
</dbReference>
<dbReference type="GO" id="GO:0050661">
    <property type="term" value="F:NADP binding"/>
    <property type="evidence" value="ECO:0007669"/>
    <property type="project" value="InterPro"/>
</dbReference>
<feature type="binding site" evidence="5">
    <location>
        <position position="315"/>
    </location>
    <ligand>
        <name>NAD(+)</name>
        <dbReference type="ChEBI" id="CHEBI:57540"/>
    </ligand>
</feature>
<feature type="domain" description="Glyceraldehyde 3-phosphate dehydrogenase NAD(P) binding" evidence="9">
    <location>
        <begin position="3"/>
        <end position="152"/>
    </location>
</feature>
<feature type="binding site" evidence="5">
    <location>
        <position position="34"/>
    </location>
    <ligand>
        <name>NAD(+)</name>
        <dbReference type="ChEBI" id="CHEBI:57540"/>
    </ligand>
</feature>